<feature type="compositionally biased region" description="Basic and acidic residues" evidence="2">
    <location>
        <begin position="985"/>
        <end position="997"/>
    </location>
</feature>
<feature type="region of interest" description="Disordered" evidence="2">
    <location>
        <begin position="1409"/>
        <end position="1429"/>
    </location>
</feature>
<dbReference type="GeneID" id="19208666"/>
<dbReference type="RefSeq" id="XP_007762636.1">
    <property type="nucleotide sequence ID" value="XM_007764446.1"/>
</dbReference>
<reference evidence="4" key="1">
    <citation type="journal article" date="2012" name="Science">
        <title>The Paleozoic origin of enzymatic lignin decomposition reconstructed from 31 fungal genomes.</title>
        <authorList>
            <person name="Floudas D."/>
            <person name="Binder M."/>
            <person name="Riley R."/>
            <person name="Barry K."/>
            <person name="Blanchette R.A."/>
            <person name="Henrissat B."/>
            <person name="Martinez A.T."/>
            <person name="Otillar R."/>
            <person name="Spatafora J.W."/>
            <person name="Yadav J.S."/>
            <person name="Aerts A."/>
            <person name="Benoit I."/>
            <person name="Boyd A."/>
            <person name="Carlson A."/>
            <person name="Copeland A."/>
            <person name="Coutinho P.M."/>
            <person name="de Vries R.P."/>
            <person name="Ferreira P."/>
            <person name="Findley K."/>
            <person name="Foster B."/>
            <person name="Gaskell J."/>
            <person name="Glotzer D."/>
            <person name="Gorecki P."/>
            <person name="Heitman J."/>
            <person name="Hesse C."/>
            <person name="Hori C."/>
            <person name="Igarashi K."/>
            <person name="Jurgens J.A."/>
            <person name="Kallen N."/>
            <person name="Kersten P."/>
            <person name="Kohler A."/>
            <person name="Kuees U."/>
            <person name="Kumar T.K.A."/>
            <person name="Kuo A."/>
            <person name="LaButti K."/>
            <person name="Larrondo L.F."/>
            <person name="Lindquist E."/>
            <person name="Ling A."/>
            <person name="Lombard V."/>
            <person name="Lucas S."/>
            <person name="Lundell T."/>
            <person name="Martin R."/>
            <person name="McLaughlin D.J."/>
            <person name="Morgenstern I."/>
            <person name="Morin E."/>
            <person name="Murat C."/>
            <person name="Nagy L.G."/>
            <person name="Nolan M."/>
            <person name="Ohm R.A."/>
            <person name="Patyshakuliyeva A."/>
            <person name="Rokas A."/>
            <person name="Ruiz-Duenas F.J."/>
            <person name="Sabat G."/>
            <person name="Salamov A."/>
            <person name="Samejima M."/>
            <person name="Schmutz J."/>
            <person name="Slot J.C."/>
            <person name="St John F."/>
            <person name="Stenlid J."/>
            <person name="Sun H."/>
            <person name="Sun S."/>
            <person name="Syed K."/>
            <person name="Tsang A."/>
            <person name="Wiebenga A."/>
            <person name="Young D."/>
            <person name="Pisabarro A."/>
            <person name="Eastwood D.C."/>
            <person name="Martin F."/>
            <person name="Cullen D."/>
            <person name="Grigoriev I.V."/>
            <person name="Hibbett D.S."/>
        </authorList>
    </citation>
    <scope>NUCLEOTIDE SEQUENCE [LARGE SCALE GENOMIC DNA]</scope>
    <source>
        <strain evidence="4">RWD-64-598 SS2</strain>
    </source>
</reference>
<protein>
    <submittedName>
        <fullName evidence="3">Uncharacterized protein</fullName>
    </submittedName>
</protein>
<sequence>MCISNTLRETRKKLEEVILSLDNAEALDRFLSRCKYNTKLASEVLYLSLRFGVGEVTSHQLRQCLYACSTVSTLEIILRGASSGTISHLLRDIKFPRLSSFKCDGSHEGVNDFLGQHPTILDISVGQCSSAPECTLCTEAFPNLISVSAPLPCVSAFVNNTPSTPRRQILQVKAHITRDKLSSPTRIFKTLEPPGCNITRLEIDFHASDTRILHKIASIKGLRVLKLSEQRSAKMQYQQANENIGTPQPWSNTSAWARDLRALTSLERLLLRTSSPLVPVPGNKDQEKDLIKSWTAGDVSSLEQVFSLWDRQGKGAWTVGPRMDPVSSAFKVLVELIFISDHEQRSAAIPQQPTVHYLFLRPPQPVMDVQGQDPLLENLQPDENHADSGVTPALKRPAEHPPESPNPLKFWRAEMPSGVQRLPGQNTICSNGDRFIEDAESSNKGLLSRDKQSIYRGPVAPLPHRTPALSALILDQGSSSSESLTVPVWSTWDTTFTSPEREVDSRPDGSSPSPGVLNPSNTLVRDRDTEASDHTVHELCIPEPRRVVSGASNIVPVPVEADMFHKLPGLREASTPHFVSNPHQADNSSYLTSASDEAVMQRFFPAPRKSHAPSFAPVLGPQPSHGEDHAFRLKGAERDDLIICAGNLAQKNEAQARAAGFGPAYGPQTSYGVTERADMNSIHAGSVEQIWEQAYLYKGQPNHQPSQSDFGSGNYLQPDITHSYTSQGNSRMSANANQSGVASYESRQIDEDITMDSVMGAIDLFPRVAYQRTMNPADPRARPAVEHFMPQSSPSNTMAHGFDTQHQHQNPFASVADSGREHVALRSKTESHSRDGAAAPNLTRNVGGSTSKNPFVQRRDGEVRVQQSRNTKTIPPHPADFDDRLYRHQDTVDGGRSARELGRRDGEARFQQSKNTKTIPPHPADFDDRLYRHDTVDGGRSARELGRHDGEARFQHSKNTKTIPPHPADFDDRLYRYQDTVDGGRSARELGRRDGEARVQQSKNTKTIPPHPADSDDHLYRHQDTVDGGRSTCELGRSACLPSSNNVHNETGSSATIPSSDAVLHDGDISALLSEHRLLRGFEHYAKRLNAAQEDLQAQMKGLSLDIKQHNQVFDAHAKAVSLALSKSSKRRRASSQASSPAKRVRKNFELLVAPSSDHKDEEEQVQEPLIDGFAVVNDFKNHASWIPLMEAVRDVFKALLKISEYKPKEFEKLPEPLDDEELEIYASMQAGNMVSVDKFRVDFTRPWKKDDFNASAREVFIDHFIEKVKSGAILDRYGIKSNYVTWRVVGAAIDQHVVRYVRGLYIDWYNGAASESEYERRKRAAKANRKSTLLWNRFTICRDRKALNRHAPFFVSLTRGCMSGDETEPEEGPEKAPKRYLIVKPVWRSLEFTIFLHALDRKYREAWRSPGGGRRATPGNPPRIRKESSLSDLGIVPKGLYRNCYDAKWLKSIKSWQRENLMIIDEDYDFFIHDIDDDL</sequence>
<feature type="region of interest" description="Disordered" evidence="2">
    <location>
        <begin position="497"/>
        <end position="523"/>
    </location>
</feature>
<organism evidence="3 4">
    <name type="scientific">Coniophora puteana (strain RWD-64-598)</name>
    <name type="common">Brown rot fungus</name>
    <dbReference type="NCBI Taxonomy" id="741705"/>
    <lineage>
        <taxon>Eukaryota</taxon>
        <taxon>Fungi</taxon>
        <taxon>Dikarya</taxon>
        <taxon>Basidiomycota</taxon>
        <taxon>Agaricomycotina</taxon>
        <taxon>Agaricomycetes</taxon>
        <taxon>Agaricomycetidae</taxon>
        <taxon>Boletales</taxon>
        <taxon>Coniophorineae</taxon>
        <taxon>Coniophoraceae</taxon>
        <taxon>Coniophora</taxon>
    </lineage>
</organism>
<comment type="caution">
    <text evidence="3">The sequence shown here is derived from an EMBL/GenBank/DDBJ whole genome shotgun (WGS) entry which is preliminary data.</text>
</comment>
<gene>
    <name evidence="3" type="ORF">CONPUDRAFT_68650</name>
</gene>
<dbReference type="Proteomes" id="UP000053558">
    <property type="component" value="Unassembled WGS sequence"/>
</dbReference>
<feature type="compositionally biased region" description="Polar residues" evidence="2">
    <location>
        <begin position="842"/>
        <end position="854"/>
    </location>
</feature>
<feature type="region of interest" description="Disordered" evidence="2">
    <location>
        <begin position="378"/>
        <end position="405"/>
    </location>
</feature>
<feature type="region of interest" description="Disordered" evidence="2">
    <location>
        <begin position="827"/>
        <end position="930"/>
    </location>
</feature>
<feature type="coiled-coil region" evidence="1">
    <location>
        <begin position="1086"/>
        <end position="1113"/>
    </location>
</feature>
<proteinExistence type="predicted"/>
<accession>A0A5M3N3U0</accession>
<keyword evidence="1" id="KW-0175">Coiled coil</keyword>
<feature type="compositionally biased region" description="Basic and acidic residues" evidence="2">
    <location>
        <begin position="879"/>
        <end position="908"/>
    </location>
</feature>
<feature type="region of interest" description="Disordered" evidence="2">
    <location>
        <begin position="985"/>
        <end position="1018"/>
    </location>
</feature>
<evidence type="ECO:0000313" key="4">
    <source>
        <dbReference type="Proteomes" id="UP000053558"/>
    </source>
</evidence>
<keyword evidence="4" id="KW-1185">Reference proteome</keyword>
<dbReference type="OrthoDB" id="2794493at2759"/>
<evidence type="ECO:0000256" key="1">
    <source>
        <dbReference type="SAM" id="Coils"/>
    </source>
</evidence>
<name>A0A5M3N3U0_CONPW</name>
<evidence type="ECO:0000256" key="2">
    <source>
        <dbReference type="SAM" id="MobiDB-lite"/>
    </source>
</evidence>
<evidence type="ECO:0000313" key="3">
    <source>
        <dbReference type="EMBL" id="EIW86028.1"/>
    </source>
</evidence>
<dbReference type="KEGG" id="cput:CONPUDRAFT_68650"/>
<dbReference type="EMBL" id="JH711573">
    <property type="protein sequence ID" value="EIW86028.1"/>
    <property type="molecule type" value="Genomic_DNA"/>
</dbReference>